<protein>
    <recommendedName>
        <fullName evidence="3">F-box domain-containing protein</fullName>
    </recommendedName>
</protein>
<proteinExistence type="predicted"/>
<keyword evidence="2" id="KW-1185">Reference proteome</keyword>
<evidence type="ECO:0008006" key="3">
    <source>
        <dbReference type="Google" id="ProtNLM"/>
    </source>
</evidence>
<organism evidence="1 2">
    <name type="scientific">Coniella lustricola</name>
    <dbReference type="NCBI Taxonomy" id="2025994"/>
    <lineage>
        <taxon>Eukaryota</taxon>
        <taxon>Fungi</taxon>
        <taxon>Dikarya</taxon>
        <taxon>Ascomycota</taxon>
        <taxon>Pezizomycotina</taxon>
        <taxon>Sordariomycetes</taxon>
        <taxon>Sordariomycetidae</taxon>
        <taxon>Diaporthales</taxon>
        <taxon>Schizoparmaceae</taxon>
        <taxon>Coniella</taxon>
    </lineage>
</organism>
<feature type="non-terminal residue" evidence="1">
    <location>
        <position position="1"/>
    </location>
</feature>
<dbReference type="InterPro" id="IPR032675">
    <property type="entry name" value="LRR_dom_sf"/>
</dbReference>
<dbReference type="InParanoid" id="A0A2T2ZZA4"/>
<dbReference type="OrthoDB" id="5410873at2759"/>
<sequence length="295" mass="33476">LFLQTKDEEVLQQLEAEDTRRRLLADTWAALALNTAVRELTVNRFVPVWTSAFHCAAFRALLGRLESLDINIFGTRNGNRRINTVPAYRDSLQSMLKVLFLHSSSLKRLSLHASQHAPLGSRGPYHIPLSLKATQLPHLEHLSLKNCFIGFELAHFINGHAATLRSLELHNCYSYRNAGDSDDGGGMTWAAFLAMITRPNLNLRHFSIIDDHIPLTIDDPRLAKYSPDSANEPEDVKNVRRTQAARPQTRLFLYGFLREYSGELWMNKDAILGSFDAEDDQKAHDKLLEQMERSA</sequence>
<evidence type="ECO:0000313" key="2">
    <source>
        <dbReference type="Proteomes" id="UP000241462"/>
    </source>
</evidence>
<dbReference type="SUPFAM" id="SSF52047">
    <property type="entry name" value="RNI-like"/>
    <property type="match status" value="1"/>
</dbReference>
<reference evidence="1 2" key="1">
    <citation type="journal article" date="2018" name="Mycol. Prog.">
        <title>Coniella lustricola, a new species from submerged detritus.</title>
        <authorList>
            <person name="Raudabaugh D.B."/>
            <person name="Iturriaga T."/>
            <person name="Carver A."/>
            <person name="Mondo S."/>
            <person name="Pangilinan J."/>
            <person name="Lipzen A."/>
            <person name="He G."/>
            <person name="Amirebrahimi M."/>
            <person name="Grigoriev I.V."/>
            <person name="Miller A.N."/>
        </authorList>
    </citation>
    <scope>NUCLEOTIDE SEQUENCE [LARGE SCALE GENOMIC DNA]</scope>
    <source>
        <strain evidence="1 2">B22-T-1</strain>
    </source>
</reference>
<dbReference type="Gene3D" id="3.80.10.10">
    <property type="entry name" value="Ribonuclease Inhibitor"/>
    <property type="match status" value="1"/>
</dbReference>
<gene>
    <name evidence="1" type="ORF">BD289DRAFT_354621</name>
</gene>
<dbReference type="EMBL" id="KZ678548">
    <property type="protein sequence ID" value="PSR79992.1"/>
    <property type="molecule type" value="Genomic_DNA"/>
</dbReference>
<dbReference type="Proteomes" id="UP000241462">
    <property type="component" value="Unassembled WGS sequence"/>
</dbReference>
<name>A0A2T2ZZA4_9PEZI</name>
<accession>A0A2T2ZZA4</accession>
<feature type="non-terminal residue" evidence="1">
    <location>
        <position position="295"/>
    </location>
</feature>
<dbReference type="AlphaFoldDB" id="A0A2T2ZZA4"/>
<evidence type="ECO:0000313" key="1">
    <source>
        <dbReference type="EMBL" id="PSR79992.1"/>
    </source>
</evidence>